<sequence length="87" mass="9792">METEQPLTLGVLLHDTGMERVVQPMLGNMSRLGIAGSIRIVVNQFNRLRLRLRHGGQPVSAVQQSRQRTARILDQRYAEPQAVTSWG</sequence>
<evidence type="ECO:0000313" key="1">
    <source>
        <dbReference type="EMBL" id="RUA23259.1"/>
    </source>
</evidence>
<accession>A0A3S0VTA8</accession>
<reference evidence="1" key="1">
    <citation type="submission" date="2018-12" db="EMBL/GenBank/DDBJ databases">
        <authorList>
            <person name="Jadhav K."/>
            <person name="Kushwaha B."/>
            <person name="Jadhav I."/>
        </authorList>
    </citation>
    <scope>NUCLEOTIDE SEQUENCE [LARGE SCALE GENOMIC DNA]</scope>
    <source>
        <strain evidence="1">SBS 10</strain>
    </source>
</reference>
<gene>
    <name evidence="1" type="ORF">DSL92_00460</name>
</gene>
<proteinExistence type="predicted"/>
<dbReference type="AlphaFoldDB" id="A0A3S0VTA8"/>
<protein>
    <submittedName>
        <fullName evidence="1">Uncharacterized protein</fullName>
    </submittedName>
</protein>
<organism evidence="1">
    <name type="scientific">Billgrantia gudaonensis</name>
    <dbReference type="NCBI Taxonomy" id="376427"/>
    <lineage>
        <taxon>Bacteria</taxon>
        <taxon>Pseudomonadati</taxon>
        <taxon>Pseudomonadota</taxon>
        <taxon>Gammaproteobacteria</taxon>
        <taxon>Oceanospirillales</taxon>
        <taxon>Halomonadaceae</taxon>
        <taxon>Billgrantia</taxon>
    </lineage>
</organism>
<dbReference type="EMBL" id="RXHI01000001">
    <property type="protein sequence ID" value="RUA23259.1"/>
    <property type="molecule type" value="Genomic_DNA"/>
</dbReference>
<name>A0A3S0VTA8_9GAMM</name>
<comment type="caution">
    <text evidence="1">The sequence shown here is derived from an EMBL/GenBank/DDBJ whole genome shotgun (WGS) entry which is preliminary data.</text>
</comment>